<dbReference type="EMBL" id="MF101437">
    <property type="protein sequence ID" value="ARW65461.1"/>
    <property type="molecule type" value="Genomic_DNA"/>
</dbReference>
<protein>
    <submittedName>
        <fullName evidence="2">Uncharacterized protein</fullName>
    </submittedName>
</protein>
<reference evidence="2" key="1">
    <citation type="journal article" date="2017" name="J. Phycol.">
        <title>Analysis of chloroplast genomes and a supermatrix inform reclassification of the Rhodomelaceae (Rhodophyta).</title>
        <authorList>
            <person name="Diaz-Tapia P."/>
            <person name="Maggs C.A."/>
            <person name="West J.A."/>
            <person name="Verbruggen H."/>
        </authorList>
    </citation>
    <scope>NUCLEOTIDE SEQUENCE</scope>
    <source>
        <strain evidence="2">PD890</strain>
    </source>
</reference>
<gene>
    <name evidence="2" type="primary">orf52</name>
</gene>
<keyword evidence="2" id="KW-0150">Chloroplast</keyword>
<name>A0A1Z1MI91_MELHR</name>
<keyword evidence="1" id="KW-1133">Transmembrane helix</keyword>
<keyword evidence="2" id="KW-0934">Plastid</keyword>
<evidence type="ECO:0000313" key="2">
    <source>
        <dbReference type="EMBL" id="ARW65461.1"/>
    </source>
</evidence>
<sequence>MTIILLFSFFFYFVEFIVKIFVSLIYYYVYIFWVLLCNNVHNLIFSLHLKCF</sequence>
<dbReference type="RefSeq" id="YP_009396144.1">
    <property type="nucleotide sequence ID" value="NC_035281.1"/>
</dbReference>
<accession>A0A1Z1MI91</accession>
<evidence type="ECO:0000256" key="1">
    <source>
        <dbReference type="SAM" id="Phobius"/>
    </source>
</evidence>
<dbReference type="AlphaFoldDB" id="A0A1Z1MI91"/>
<proteinExistence type="predicted"/>
<geneLocation type="chloroplast" evidence="2"/>
<keyword evidence="1" id="KW-0472">Membrane</keyword>
<dbReference type="GeneID" id="33358342"/>
<organism evidence="2">
    <name type="scientific">Melanothamnus harveyi</name>
    <name type="common">Filamentous red alga</name>
    <name type="synonym">Neosiphonia harveyi</name>
    <dbReference type="NCBI Taxonomy" id="397005"/>
    <lineage>
        <taxon>Eukaryota</taxon>
        <taxon>Rhodophyta</taxon>
        <taxon>Florideophyceae</taxon>
        <taxon>Rhodymeniophycidae</taxon>
        <taxon>Ceramiales</taxon>
        <taxon>Rhodomelaceae</taxon>
        <taxon>Polysiphonioideae</taxon>
        <taxon>Melanothamnus</taxon>
    </lineage>
</organism>
<keyword evidence="1" id="KW-0812">Transmembrane</keyword>
<feature type="transmembrane region" description="Helical" evidence="1">
    <location>
        <begin position="12"/>
        <end position="36"/>
    </location>
</feature>